<evidence type="ECO:0000256" key="3">
    <source>
        <dbReference type="SAM" id="MobiDB-lite"/>
    </source>
</evidence>
<keyword evidence="1" id="KW-0808">Transferase</keyword>
<keyword evidence="2" id="KW-0012">Acyltransferase</keyword>
<evidence type="ECO:0000256" key="1">
    <source>
        <dbReference type="ARBA" id="ARBA00022679"/>
    </source>
</evidence>
<protein>
    <submittedName>
        <fullName evidence="4">GNAT domain-containing protein</fullName>
    </submittedName>
</protein>
<dbReference type="SUPFAM" id="SSF55729">
    <property type="entry name" value="Acyl-CoA N-acyltransferases (Nat)"/>
    <property type="match status" value="1"/>
</dbReference>
<reference evidence="4 5" key="1">
    <citation type="submission" date="2023-01" db="EMBL/GenBank/DDBJ databases">
        <title>Analysis of 21 Apiospora genomes using comparative genomics revels a genus with tremendous synthesis potential of carbohydrate active enzymes and secondary metabolites.</title>
        <authorList>
            <person name="Sorensen T."/>
        </authorList>
    </citation>
    <scope>NUCLEOTIDE SEQUENCE [LARGE SCALE GENOMIC DNA]</scope>
    <source>
        <strain evidence="4 5">CBS 135458</strain>
    </source>
</reference>
<evidence type="ECO:0000313" key="4">
    <source>
        <dbReference type="EMBL" id="KAK8041356.1"/>
    </source>
</evidence>
<dbReference type="RefSeq" id="XP_066708901.1">
    <property type="nucleotide sequence ID" value="XM_066865772.1"/>
</dbReference>
<accession>A0ABR1T446</accession>
<dbReference type="GeneID" id="92098835"/>
<dbReference type="InterPro" id="IPR016181">
    <property type="entry name" value="Acyl_CoA_acyltransferase"/>
</dbReference>
<dbReference type="InterPro" id="IPR039135">
    <property type="entry name" value="NAT9-like"/>
</dbReference>
<proteinExistence type="predicted"/>
<keyword evidence="5" id="KW-1185">Reference proteome</keyword>
<gene>
    <name evidence="4" type="ORF">PG994_014363</name>
</gene>
<sequence>MKYNENVGGEKAIREATASDRLTLQEEYENQVSWRTSADKLTFVLCRPLARATASRAVAGDVVAAGRDDGPERMVGDINMFLTPWDDGNDDDDDATEKAATKNSSVPETAGIDFVRAEVDVMIAGAADRGKGLGKGAVGALLEFVSRNREGILREYATTIAPNAGRHPEIREFVARIQASNAGSIALFKGFGFRQRGAVNYFGEVEMVMLPAIGKLGRGTPSIGDIEVVEGYREAKYDRSGLLTTEAENNTS</sequence>
<dbReference type="EMBL" id="JAQQWL010000015">
    <property type="protein sequence ID" value="KAK8041356.1"/>
    <property type="molecule type" value="Genomic_DNA"/>
</dbReference>
<organism evidence="4 5">
    <name type="scientific">Apiospora phragmitis</name>
    <dbReference type="NCBI Taxonomy" id="2905665"/>
    <lineage>
        <taxon>Eukaryota</taxon>
        <taxon>Fungi</taxon>
        <taxon>Dikarya</taxon>
        <taxon>Ascomycota</taxon>
        <taxon>Pezizomycotina</taxon>
        <taxon>Sordariomycetes</taxon>
        <taxon>Xylariomycetidae</taxon>
        <taxon>Amphisphaeriales</taxon>
        <taxon>Apiosporaceae</taxon>
        <taxon>Apiospora</taxon>
    </lineage>
</organism>
<evidence type="ECO:0000256" key="2">
    <source>
        <dbReference type="ARBA" id="ARBA00023315"/>
    </source>
</evidence>
<dbReference type="PANTHER" id="PTHR13256:SF16">
    <property type="entry name" value="ALPHA_BETA-TUBULIN-N-ACETYLTRANSFERASE 9"/>
    <property type="match status" value="1"/>
</dbReference>
<dbReference type="Proteomes" id="UP001480595">
    <property type="component" value="Unassembled WGS sequence"/>
</dbReference>
<name>A0ABR1T446_9PEZI</name>
<feature type="region of interest" description="Disordered" evidence="3">
    <location>
        <begin position="85"/>
        <end position="104"/>
    </location>
</feature>
<dbReference type="PANTHER" id="PTHR13256">
    <property type="entry name" value="N-ACETYLTRANSFERASE 9"/>
    <property type="match status" value="1"/>
</dbReference>
<evidence type="ECO:0000313" key="5">
    <source>
        <dbReference type="Proteomes" id="UP001480595"/>
    </source>
</evidence>
<dbReference type="Gene3D" id="3.40.630.30">
    <property type="match status" value="1"/>
</dbReference>
<comment type="caution">
    <text evidence="4">The sequence shown here is derived from an EMBL/GenBank/DDBJ whole genome shotgun (WGS) entry which is preliminary data.</text>
</comment>